<dbReference type="PANTHER" id="PTHR12395">
    <property type="entry name" value="DOM-3 RELATED"/>
    <property type="match status" value="1"/>
</dbReference>
<dbReference type="InterPro" id="IPR039039">
    <property type="entry name" value="RAI1-like_fam"/>
</dbReference>
<dbReference type="OrthoDB" id="5853397at2759"/>
<comment type="function">
    <text evidence="2">Decapping enzyme for NAD-capped RNAs: specifically hydrolyzes the nicotinamide adenine dinucleotide (NAD) cap from a subset of RNAs by removing the entire NAD moiety from the 5'-end of an NAD-capped RNA.</text>
</comment>
<accession>A0A3P7YFA9</accession>
<keyword evidence="2" id="KW-0547">Nucleotide-binding</keyword>
<organism evidence="4">
    <name type="scientific">Heligmosomoides polygyrus</name>
    <name type="common">Parasitic roundworm</name>
    <dbReference type="NCBI Taxonomy" id="6339"/>
    <lineage>
        <taxon>Eukaryota</taxon>
        <taxon>Metazoa</taxon>
        <taxon>Ecdysozoa</taxon>
        <taxon>Nematoda</taxon>
        <taxon>Chromadorea</taxon>
        <taxon>Rhabditida</taxon>
        <taxon>Rhabditina</taxon>
        <taxon>Rhabditomorpha</taxon>
        <taxon>Strongyloidea</taxon>
        <taxon>Heligmosomidae</taxon>
        <taxon>Heligmosomoides</taxon>
    </lineage>
</organism>
<sequence length="124" mass="14353">MVFNSTSGHISESVSLLPYSALLLDKQRYSFNCQFYCSFPDGDLIELKTQRRALEGTFWKQKSMKWWLQSFLLGIRDIVVGYRDDDGIVNKAMFVICTPDNPPGRSTNEFSDYDLGRPIHKYLL</sequence>
<comment type="similarity">
    <text evidence="1 2">Belongs to the DXO/Dom3Z family.</text>
</comment>
<dbReference type="GO" id="GO:0110155">
    <property type="term" value="P:NAD-cap decapping"/>
    <property type="evidence" value="ECO:0007669"/>
    <property type="project" value="TreeGrafter"/>
</dbReference>
<comment type="cofactor">
    <cofactor evidence="2">
        <name>a divalent metal cation</name>
        <dbReference type="ChEBI" id="CHEBI:60240"/>
    </cofactor>
</comment>
<dbReference type="GO" id="GO:0004518">
    <property type="term" value="F:nuclease activity"/>
    <property type="evidence" value="ECO:0007669"/>
    <property type="project" value="UniProtKB-KW"/>
</dbReference>
<name>A0A3P7YFA9_HELPZ</name>
<dbReference type="GO" id="GO:0003723">
    <property type="term" value="F:RNA binding"/>
    <property type="evidence" value="ECO:0007669"/>
    <property type="project" value="UniProtKB-KW"/>
</dbReference>
<dbReference type="AlphaFoldDB" id="A0A3P7YFA9"/>
<dbReference type="GO" id="GO:0005634">
    <property type="term" value="C:nucleus"/>
    <property type="evidence" value="ECO:0007669"/>
    <property type="project" value="UniProtKB-SubCell"/>
</dbReference>
<keyword evidence="2" id="KW-0378">Hydrolase</keyword>
<protein>
    <recommendedName>
        <fullName evidence="2">Decapping nuclease</fullName>
        <ecNumber evidence="2">3.6.1.-</ecNumber>
    </recommendedName>
</protein>
<evidence type="ECO:0000259" key="3">
    <source>
        <dbReference type="Pfam" id="PF08652"/>
    </source>
</evidence>
<dbReference type="GO" id="GO:0000956">
    <property type="term" value="P:nuclear-transcribed mRNA catabolic process"/>
    <property type="evidence" value="ECO:0007669"/>
    <property type="project" value="TreeGrafter"/>
</dbReference>
<dbReference type="InterPro" id="IPR013961">
    <property type="entry name" value="RAI1"/>
</dbReference>
<gene>
    <name evidence="4" type="ORF">HPBE_LOCUS3493</name>
</gene>
<evidence type="ECO:0000313" key="4">
    <source>
        <dbReference type="EMBL" id="VDO35845.1"/>
    </source>
</evidence>
<proteinExistence type="inferred from homology"/>
<dbReference type="GO" id="GO:0005829">
    <property type="term" value="C:cytosol"/>
    <property type="evidence" value="ECO:0007669"/>
    <property type="project" value="TreeGrafter"/>
</dbReference>
<dbReference type="Pfam" id="PF08652">
    <property type="entry name" value="RAI1"/>
    <property type="match status" value="1"/>
</dbReference>
<reference evidence="4" key="1">
    <citation type="submission" date="2018-11" db="EMBL/GenBank/DDBJ databases">
        <authorList>
            <consortium name="Pathogen Informatics"/>
        </authorList>
    </citation>
    <scope>NUCLEOTIDE SEQUENCE [LARGE SCALE GENOMIC DNA]</scope>
</reference>
<feature type="domain" description="RAI1-like" evidence="3">
    <location>
        <begin position="42"/>
        <end position="91"/>
    </location>
</feature>
<dbReference type="GO" id="GO:0000166">
    <property type="term" value="F:nucleotide binding"/>
    <property type="evidence" value="ECO:0007669"/>
    <property type="project" value="UniProtKB-KW"/>
</dbReference>
<dbReference type="GO" id="GO:0034353">
    <property type="term" value="F:mRNA 5'-diphosphatase activity"/>
    <property type="evidence" value="ECO:0007669"/>
    <property type="project" value="TreeGrafter"/>
</dbReference>
<dbReference type="EC" id="3.6.1.-" evidence="2"/>
<keyword evidence="2" id="KW-0694">RNA-binding</keyword>
<evidence type="ECO:0000256" key="1">
    <source>
        <dbReference type="ARBA" id="ARBA00006562"/>
    </source>
</evidence>
<keyword evidence="2" id="KW-0539">Nucleus</keyword>
<keyword evidence="2" id="KW-0479">Metal-binding</keyword>
<dbReference type="EMBL" id="UZAH01009557">
    <property type="protein sequence ID" value="VDO35845.1"/>
    <property type="molecule type" value="Genomic_DNA"/>
</dbReference>
<keyword evidence="2" id="KW-0540">Nuclease</keyword>
<dbReference type="GO" id="GO:0046872">
    <property type="term" value="F:metal ion binding"/>
    <property type="evidence" value="ECO:0007669"/>
    <property type="project" value="UniProtKB-KW"/>
</dbReference>
<comment type="subcellular location">
    <subcellularLocation>
        <location evidence="2">Nucleus</location>
    </subcellularLocation>
</comment>
<dbReference type="PANTHER" id="PTHR12395:SF9">
    <property type="entry name" value="DECAPPING AND EXORIBONUCLEASE PROTEIN"/>
    <property type="match status" value="1"/>
</dbReference>
<evidence type="ECO:0000256" key="2">
    <source>
        <dbReference type="RuleBase" id="RU367113"/>
    </source>
</evidence>